<dbReference type="Proteomes" id="UP000594454">
    <property type="component" value="Chromosome 2"/>
</dbReference>
<name>A0A7R8YR27_HERIL</name>
<evidence type="ECO:0000313" key="1">
    <source>
        <dbReference type="EMBL" id="CAD7082461.1"/>
    </source>
</evidence>
<accession>A0A7R8YR27</accession>
<protein>
    <submittedName>
        <fullName evidence="1">Uncharacterized protein</fullName>
    </submittedName>
</protein>
<organism evidence="1 2">
    <name type="scientific">Hermetia illucens</name>
    <name type="common">Black soldier fly</name>
    <dbReference type="NCBI Taxonomy" id="343691"/>
    <lineage>
        <taxon>Eukaryota</taxon>
        <taxon>Metazoa</taxon>
        <taxon>Ecdysozoa</taxon>
        <taxon>Arthropoda</taxon>
        <taxon>Hexapoda</taxon>
        <taxon>Insecta</taxon>
        <taxon>Pterygota</taxon>
        <taxon>Neoptera</taxon>
        <taxon>Endopterygota</taxon>
        <taxon>Diptera</taxon>
        <taxon>Brachycera</taxon>
        <taxon>Stratiomyomorpha</taxon>
        <taxon>Stratiomyidae</taxon>
        <taxon>Hermetiinae</taxon>
        <taxon>Hermetia</taxon>
    </lineage>
</organism>
<dbReference type="AlphaFoldDB" id="A0A7R8YR27"/>
<sequence>MPLRSKGRRPERFLGTFCRRFPEAVAFDFRCNPCWILVCVWLWSCSEKIIIGIQKKGNSIPVSMSYRNHP</sequence>
<gene>
    <name evidence="1" type="ORF">HERILL_LOCUS5496</name>
</gene>
<dbReference type="EMBL" id="LR899010">
    <property type="protein sequence ID" value="CAD7082461.1"/>
    <property type="molecule type" value="Genomic_DNA"/>
</dbReference>
<proteinExistence type="predicted"/>
<dbReference type="InParanoid" id="A0A7R8YR27"/>
<evidence type="ECO:0000313" key="2">
    <source>
        <dbReference type="Proteomes" id="UP000594454"/>
    </source>
</evidence>
<reference evidence="1 2" key="1">
    <citation type="submission" date="2020-11" db="EMBL/GenBank/DDBJ databases">
        <authorList>
            <person name="Wallbank WR R."/>
            <person name="Pardo Diaz C."/>
            <person name="Kozak K."/>
            <person name="Martin S."/>
            <person name="Jiggins C."/>
            <person name="Moest M."/>
            <person name="Warren A I."/>
            <person name="Generalovic N T."/>
            <person name="Byers J.R.P. K."/>
            <person name="Montejo-Kovacevich G."/>
            <person name="Yen C E."/>
        </authorList>
    </citation>
    <scope>NUCLEOTIDE SEQUENCE [LARGE SCALE GENOMIC DNA]</scope>
</reference>
<keyword evidence="2" id="KW-1185">Reference proteome</keyword>